<name>L7U9V6_MYXSD</name>
<dbReference type="PATRIC" id="fig|1278073.3.peg.1965"/>
<keyword evidence="6" id="KW-1185">Reference proteome</keyword>
<dbReference type="HOGENOM" id="CLU_039609_1_0_7"/>
<dbReference type="KEGG" id="msd:MYSTI_01918"/>
<reference evidence="5 6" key="1">
    <citation type="journal article" date="2013" name="Genome Announc.">
        <title>Complete genome sequence of Myxococcus stipitatus strain DSM 14675, a fruiting myxobacterium.</title>
        <authorList>
            <person name="Huntley S."/>
            <person name="Kneip S."/>
            <person name="Treuner-Lange A."/>
            <person name="Sogaard-Andersen L."/>
        </authorList>
    </citation>
    <scope>NUCLEOTIDE SEQUENCE [LARGE SCALE GENOMIC DNA]</scope>
    <source>
        <strain evidence="6">DSM 14675 / JCM 12634 / Mx s8</strain>
    </source>
</reference>
<dbReference type="STRING" id="1278073.MYSTI_01918"/>
<evidence type="ECO:0000259" key="4">
    <source>
        <dbReference type="Pfam" id="PF26079"/>
    </source>
</evidence>
<evidence type="ECO:0000256" key="1">
    <source>
        <dbReference type="ARBA" id="ARBA00038087"/>
    </source>
</evidence>
<evidence type="ECO:0000259" key="2">
    <source>
        <dbReference type="Pfam" id="PF04865"/>
    </source>
</evidence>
<evidence type="ECO:0000259" key="3">
    <source>
        <dbReference type="Pfam" id="PF26078"/>
    </source>
</evidence>
<sequence>MAFSRPTLPQLVERIHQDFVSRLPLPGAVLRRSVVSALSRALAGAAHMLHGHIAYLAKQLFPDLSDRESLLRQAALYGYSLGEAKFAQGFVVAIGSIGATIPAGTALRRADGVQYETLEEATIDGSGSATIEVRAALASEAGNTDAGAGLVFESPVADVDAVAPVDVGGLVGGANEEDIEGLRVRLLARLRNPPQGGARGDYIVWALAVPGVTRVWVYPMELGAGTVTVRFVRDGDANLIPSVGEVAEVQAYINDRRPVTSNVTVAAPIAKAWPFTISLLPDSSSGRVAVEAEIRDLFQRLGEPGGTVSLSDVRTAVGTGARSVGATYTMSSPSADLTHATGELPVLGVVTW</sequence>
<protein>
    <submittedName>
        <fullName evidence="5">Phage FluMu protein gp47</fullName>
    </submittedName>
</protein>
<dbReference type="PANTHER" id="PTHR37829:SF3">
    <property type="entry name" value="PROTEIN JAYE-RELATED"/>
    <property type="match status" value="1"/>
</dbReference>
<dbReference type="OrthoDB" id="7565172at2"/>
<dbReference type="Proteomes" id="UP000011131">
    <property type="component" value="Chromosome"/>
</dbReference>
<dbReference type="AlphaFoldDB" id="L7U9V6"/>
<dbReference type="PANTHER" id="PTHR37829">
    <property type="entry name" value="PHAGE-LIKE ELEMENT PBSX PROTEIN XKDT"/>
    <property type="match status" value="1"/>
</dbReference>
<comment type="similarity">
    <text evidence="1">Belongs to the Mu gp47/PBSX XkdT family.</text>
</comment>
<feature type="domain" description="Baseplate J-like central" evidence="3">
    <location>
        <begin position="194"/>
        <end position="267"/>
    </location>
</feature>
<feature type="domain" description="Baseplate protein J-like barrel" evidence="2">
    <location>
        <begin position="94"/>
        <end position="163"/>
    </location>
</feature>
<dbReference type="InterPro" id="IPR052399">
    <property type="entry name" value="Phage_Baseplate_Assmbl_Protein"/>
</dbReference>
<dbReference type="Pfam" id="PF26078">
    <property type="entry name" value="Baseplate_J_M"/>
    <property type="match status" value="1"/>
</dbReference>
<dbReference type="InterPro" id="IPR058530">
    <property type="entry name" value="Baseplate_J-like_C"/>
</dbReference>
<dbReference type="InterPro" id="IPR006949">
    <property type="entry name" value="Barrel_Baseplate_J-like"/>
</dbReference>
<proteinExistence type="inferred from homology"/>
<feature type="domain" description="Baseplate J-like C-terminal" evidence="4">
    <location>
        <begin position="275"/>
        <end position="352"/>
    </location>
</feature>
<dbReference type="eggNOG" id="COG3299">
    <property type="taxonomic scope" value="Bacteria"/>
</dbReference>
<evidence type="ECO:0000313" key="6">
    <source>
        <dbReference type="Proteomes" id="UP000011131"/>
    </source>
</evidence>
<dbReference type="Pfam" id="PF04865">
    <property type="entry name" value="Baseplate_J"/>
    <property type="match status" value="1"/>
</dbReference>
<dbReference type="InterPro" id="IPR058531">
    <property type="entry name" value="Baseplate_J_M"/>
</dbReference>
<gene>
    <name evidence="5" type="ordered locus">MYSTI_01918</name>
</gene>
<dbReference type="EMBL" id="CP004025">
    <property type="protein sequence ID" value="AGC43249.1"/>
    <property type="molecule type" value="Genomic_DNA"/>
</dbReference>
<dbReference type="Pfam" id="PF26079">
    <property type="entry name" value="Baseplate_J_C"/>
    <property type="match status" value="1"/>
</dbReference>
<organism evidence="5 6">
    <name type="scientific">Myxococcus stipitatus (strain DSM 14675 / JCM 12634 / Mx s8)</name>
    <dbReference type="NCBI Taxonomy" id="1278073"/>
    <lineage>
        <taxon>Bacteria</taxon>
        <taxon>Pseudomonadati</taxon>
        <taxon>Myxococcota</taxon>
        <taxon>Myxococcia</taxon>
        <taxon>Myxococcales</taxon>
        <taxon>Cystobacterineae</taxon>
        <taxon>Myxococcaceae</taxon>
        <taxon>Myxococcus</taxon>
    </lineage>
</organism>
<evidence type="ECO:0000313" key="5">
    <source>
        <dbReference type="EMBL" id="AGC43249.1"/>
    </source>
</evidence>
<dbReference type="RefSeq" id="WP_015347511.1">
    <property type="nucleotide sequence ID" value="NC_020126.1"/>
</dbReference>
<accession>L7U9V6</accession>